<feature type="coiled-coil region" evidence="1">
    <location>
        <begin position="478"/>
        <end position="575"/>
    </location>
</feature>
<dbReference type="AlphaFoldDB" id="A0A1R2BP54"/>
<dbReference type="Pfam" id="PF10358">
    <property type="entry name" value="NT-C2"/>
    <property type="match status" value="1"/>
</dbReference>
<comment type="caution">
    <text evidence="4">The sequence shown here is derived from an EMBL/GenBank/DDBJ whole genome shotgun (WGS) entry which is preliminary data.</text>
</comment>
<evidence type="ECO:0000256" key="1">
    <source>
        <dbReference type="SAM" id="Coils"/>
    </source>
</evidence>
<organism evidence="4 5">
    <name type="scientific">Stentor coeruleus</name>
    <dbReference type="NCBI Taxonomy" id="5963"/>
    <lineage>
        <taxon>Eukaryota</taxon>
        <taxon>Sar</taxon>
        <taxon>Alveolata</taxon>
        <taxon>Ciliophora</taxon>
        <taxon>Postciliodesmatophora</taxon>
        <taxon>Heterotrichea</taxon>
        <taxon>Heterotrichida</taxon>
        <taxon>Stentoridae</taxon>
        <taxon>Stentor</taxon>
    </lineage>
</organism>
<feature type="coiled-coil region" evidence="1">
    <location>
        <begin position="414"/>
        <end position="448"/>
    </location>
</feature>
<evidence type="ECO:0000313" key="5">
    <source>
        <dbReference type="Proteomes" id="UP000187209"/>
    </source>
</evidence>
<dbReference type="InterPro" id="IPR019448">
    <property type="entry name" value="NT-C2"/>
</dbReference>
<gene>
    <name evidence="4" type="ORF">SteCoe_21636</name>
</gene>
<dbReference type="Proteomes" id="UP000187209">
    <property type="component" value="Unassembled WGS sequence"/>
</dbReference>
<evidence type="ECO:0000256" key="2">
    <source>
        <dbReference type="SAM" id="MobiDB-lite"/>
    </source>
</evidence>
<evidence type="ECO:0000313" key="4">
    <source>
        <dbReference type="EMBL" id="OMJ78531.1"/>
    </source>
</evidence>
<evidence type="ECO:0000259" key="3">
    <source>
        <dbReference type="Pfam" id="PF10358"/>
    </source>
</evidence>
<protein>
    <recommendedName>
        <fullName evidence="3">C2 NT-type domain-containing protein</fullName>
    </recommendedName>
</protein>
<feature type="coiled-coil region" evidence="1">
    <location>
        <begin position="148"/>
        <end position="359"/>
    </location>
</feature>
<reference evidence="4 5" key="1">
    <citation type="submission" date="2016-11" db="EMBL/GenBank/DDBJ databases">
        <title>The macronuclear genome of Stentor coeruleus: a giant cell with tiny introns.</title>
        <authorList>
            <person name="Slabodnick M."/>
            <person name="Ruby J.G."/>
            <person name="Reiff S.B."/>
            <person name="Swart E.C."/>
            <person name="Gosai S."/>
            <person name="Prabakaran S."/>
            <person name="Witkowska E."/>
            <person name="Larue G.E."/>
            <person name="Fisher S."/>
            <person name="Freeman R.M."/>
            <person name="Gunawardena J."/>
            <person name="Chu W."/>
            <person name="Stover N.A."/>
            <person name="Gregory B.D."/>
            <person name="Nowacki M."/>
            <person name="Derisi J."/>
            <person name="Roy S.W."/>
            <person name="Marshall W.F."/>
            <person name="Sood P."/>
        </authorList>
    </citation>
    <scope>NUCLEOTIDE SEQUENCE [LARGE SCALE GENOMIC DNA]</scope>
    <source>
        <strain evidence="4">WM001</strain>
    </source>
</reference>
<keyword evidence="1" id="KW-0175">Coiled coil</keyword>
<sequence>MINTMYQEKSGSYVKKTAELTIQAHIDKKGKKKLGKVKIDLATIGESGVHQFYPVIDCIDKKANISASIKFTPIGEGTIVDAISEVSEHSGVSMGTNGDYSGPLFHEDSFEIEPSKSPLPKPPKTSRFRRPREKSQELSVSFDNIALIKILQKENNQIKAEKEEVKFQLELVSKKAAEERNKYCEYVSTLEKELDELKPNNSKLQSKCERFREKNKELKSRIDEISTEIEEYKARYNHAEKKKLKDEIKTLKIQMKEAVNEKNKALTHAEEVLDEKKKIEVYVSSLKEMNSKLIKDLDNTRDELINNCEQNLEQSAPQANFKKKTQESINVLKRELKEAQEENDQLREQQTELITQLQQSKIAHGNAEDMLKDQIRRLDNELCDKKEEIIELNFRLEEEILNARKFERKTITTKEETEEKVTKLNQNLKELSSEKELLEANYLSFQRKLDMNRTAIDPSNIAKLEGTIASNHKEINKLNGYIKEKDKIINELRTAKERLENENSLLNEHLNSVKVSEFSDPAVSVLNDQIDYLEKKISEMESSYDEERSELLNQISILEKELEILEENKKEVILSFEKKINDLNVENKLISEKVSEKVSEPRTSTSQKFVNSMNEENYKQKIDLLNIQILESKNYANKLNDELKINEQKYMESKLLMSKKDLEKENLQIKYREAQEQLREYSAQYTILEVELYKINERFGQSLNRNIELENEIQDIKEQVYSLLGQKKRE</sequence>
<dbReference type="EMBL" id="MPUH01000517">
    <property type="protein sequence ID" value="OMJ78531.1"/>
    <property type="molecule type" value="Genomic_DNA"/>
</dbReference>
<feature type="domain" description="C2 NT-type" evidence="3">
    <location>
        <begin position="4"/>
        <end position="77"/>
    </location>
</feature>
<keyword evidence="5" id="KW-1185">Reference proteome</keyword>
<name>A0A1R2BP54_9CILI</name>
<proteinExistence type="predicted"/>
<accession>A0A1R2BP54</accession>
<feature type="region of interest" description="Disordered" evidence="2">
    <location>
        <begin position="105"/>
        <end position="135"/>
    </location>
</feature>
<feature type="coiled-coil region" evidence="1">
    <location>
        <begin position="657"/>
        <end position="726"/>
    </location>
</feature>